<dbReference type="InterPro" id="IPR027051">
    <property type="entry name" value="XdhC_Rossmann_dom"/>
</dbReference>
<dbReference type="PANTHER" id="PTHR30388:SF6">
    <property type="entry name" value="XANTHINE DEHYDROGENASE SUBUNIT A-RELATED"/>
    <property type="match status" value="1"/>
</dbReference>
<gene>
    <name evidence="3" type="ORF">AMD01_03895</name>
</gene>
<comment type="caution">
    <text evidence="3">The sequence shown here is derived from an EMBL/GenBank/DDBJ whole genome shotgun (WGS) entry which is preliminary data.</text>
</comment>
<name>A0A0M0LJU5_9BACI</name>
<organism evidence="3 4">
    <name type="scientific">Priestia koreensis</name>
    <dbReference type="NCBI Taxonomy" id="284581"/>
    <lineage>
        <taxon>Bacteria</taxon>
        <taxon>Bacillati</taxon>
        <taxon>Bacillota</taxon>
        <taxon>Bacilli</taxon>
        <taxon>Bacillales</taxon>
        <taxon>Bacillaceae</taxon>
        <taxon>Priestia</taxon>
    </lineage>
</organism>
<dbReference type="EMBL" id="LILC01000002">
    <property type="protein sequence ID" value="KOO50953.1"/>
    <property type="molecule type" value="Genomic_DNA"/>
</dbReference>
<evidence type="ECO:0000313" key="3">
    <source>
        <dbReference type="EMBL" id="KOO50953.1"/>
    </source>
</evidence>
<feature type="domain" description="XdhC- CoxI" evidence="1">
    <location>
        <begin position="12"/>
        <end position="71"/>
    </location>
</feature>
<dbReference type="Gene3D" id="3.40.50.720">
    <property type="entry name" value="NAD(P)-binding Rossmann-like Domain"/>
    <property type="match status" value="1"/>
</dbReference>
<evidence type="ECO:0000259" key="1">
    <source>
        <dbReference type="Pfam" id="PF02625"/>
    </source>
</evidence>
<dbReference type="InterPro" id="IPR003777">
    <property type="entry name" value="XdhC_CoxI"/>
</dbReference>
<sequence>MFQRICTSQTQDVLATIVNVEGSAYVREGSMLLIQENGERFGMISGGCLEEDVVMQAEEVRRQQKAIICTYNMRENEDPIWGEEVGCGGVISILIEPVTEQLKDSLLNVQHWLRKRQTVVHVKNWCPNEKLVENFFSPRVDQLENRIELGKDVYKMIIRPTPHLIIFGAGQDVQPLVSFAADMGFYVTVCDWREGFIKREQFLKADYLFGQHLPSLLKETMFQSYDFSIIMTHNFQRDQEILQHLLQQALPYIGVLGTKKRTQRLINDNQIPKNLHFPVGLPIGAKGPEEIAISILAELIQEWRKNG</sequence>
<feature type="domain" description="XdhC Rossmann" evidence="2">
    <location>
        <begin position="164"/>
        <end position="299"/>
    </location>
</feature>
<protein>
    <recommendedName>
        <fullName evidence="5">Xanthine dehydrogenase</fullName>
    </recommendedName>
</protein>
<evidence type="ECO:0000259" key="2">
    <source>
        <dbReference type="Pfam" id="PF13478"/>
    </source>
</evidence>
<dbReference type="PANTHER" id="PTHR30388">
    <property type="entry name" value="ALDEHYDE OXIDOREDUCTASE MOLYBDENUM COFACTOR ASSEMBLY PROTEIN"/>
    <property type="match status" value="1"/>
</dbReference>
<evidence type="ECO:0000313" key="4">
    <source>
        <dbReference type="Proteomes" id="UP000037558"/>
    </source>
</evidence>
<accession>A0A0M0LJU5</accession>
<dbReference type="Proteomes" id="UP000037558">
    <property type="component" value="Unassembled WGS sequence"/>
</dbReference>
<proteinExistence type="predicted"/>
<dbReference type="Pfam" id="PF13478">
    <property type="entry name" value="XdhC_C"/>
    <property type="match status" value="1"/>
</dbReference>
<dbReference type="AlphaFoldDB" id="A0A0M0LJU5"/>
<dbReference type="InterPro" id="IPR052698">
    <property type="entry name" value="MoCofactor_Util/Proc"/>
</dbReference>
<dbReference type="Pfam" id="PF02625">
    <property type="entry name" value="XdhC_CoxI"/>
    <property type="match status" value="1"/>
</dbReference>
<dbReference type="STRING" id="284581.AMD01_03895"/>
<keyword evidence="4" id="KW-1185">Reference proteome</keyword>
<reference evidence="4" key="1">
    <citation type="submission" date="2015-08" db="EMBL/GenBank/DDBJ databases">
        <title>Fjat-14210 dsm16467.</title>
        <authorList>
            <person name="Liu B."/>
            <person name="Wang J."/>
            <person name="Zhu Y."/>
            <person name="Liu G."/>
            <person name="Chen Q."/>
            <person name="Chen Z."/>
            <person name="Lan J."/>
            <person name="Che J."/>
            <person name="Ge C."/>
            <person name="Shi H."/>
            <person name="Pan Z."/>
            <person name="Liu X."/>
        </authorList>
    </citation>
    <scope>NUCLEOTIDE SEQUENCE [LARGE SCALE GENOMIC DNA]</scope>
    <source>
        <strain evidence="4">DSM 16467</strain>
    </source>
</reference>
<dbReference type="PATRIC" id="fig|284581.3.peg.1083"/>
<evidence type="ECO:0008006" key="5">
    <source>
        <dbReference type="Google" id="ProtNLM"/>
    </source>
</evidence>